<dbReference type="InterPro" id="IPR050597">
    <property type="entry name" value="Cytochrome_c_Oxidase_Subunit"/>
</dbReference>
<evidence type="ECO:0000256" key="9">
    <source>
        <dbReference type="PIRSR" id="PIRSR000005-2"/>
    </source>
</evidence>
<dbReference type="InterPro" id="IPR036909">
    <property type="entry name" value="Cyt_c-like_dom_sf"/>
</dbReference>
<keyword evidence="4 9" id="KW-0479">Metal-binding</keyword>
<evidence type="ECO:0000256" key="4">
    <source>
        <dbReference type="ARBA" id="ARBA00022723"/>
    </source>
</evidence>
<keyword evidence="10" id="KW-0732">Signal</keyword>
<dbReference type="AlphaFoldDB" id="A0AAF1K3Z4"/>
<keyword evidence="2" id="KW-0813">Transport</keyword>
<feature type="domain" description="Cytochrome c" evidence="11">
    <location>
        <begin position="23"/>
        <end position="101"/>
    </location>
</feature>
<feature type="binding site" description="covalent" evidence="8">
    <location>
        <position position="128"/>
    </location>
    <ligand>
        <name>heme c</name>
        <dbReference type="ChEBI" id="CHEBI:61717"/>
        <label>2</label>
    </ligand>
</feature>
<evidence type="ECO:0000259" key="11">
    <source>
        <dbReference type="PROSITE" id="PS51007"/>
    </source>
</evidence>
<dbReference type="Pfam" id="PF00034">
    <property type="entry name" value="Cytochrom_C"/>
    <property type="match status" value="1"/>
</dbReference>
<evidence type="ECO:0000256" key="5">
    <source>
        <dbReference type="ARBA" id="ARBA00022764"/>
    </source>
</evidence>
<dbReference type="GO" id="GO:0005506">
    <property type="term" value="F:iron ion binding"/>
    <property type="evidence" value="ECO:0007669"/>
    <property type="project" value="InterPro"/>
</dbReference>
<sequence length="195" mass="20599">MILARWLAAALLAAATVGVADAQDARRGAELAIPCAQCHGANGRSQTPTIPSLAGQPAEFITIQMILLREGLRDAPVMAPFAANLPDQVIEDLAAYFATLPPGPPEERRPRDGALFAAGQALSGPRRCATCHVADYGGRNQIPRIAAQREEYLETAMIAYRDGTRAGPDTQMNGAVVGLTDAQIAALAHYLSQLD</sequence>
<dbReference type="Pfam" id="PF13442">
    <property type="entry name" value="Cytochrome_CBB3"/>
    <property type="match status" value="1"/>
</dbReference>
<dbReference type="PIRSF" id="PIRSF000005">
    <property type="entry name" value="Cytochrome_c4"/>
    <property type="match status" value="1"/>
</dbReference>
<feature type="binding site" description="axial binding residue" evidence="9">
    <location>
        <position position="39"/>
    </location>
    <ligand>
        <name>heme c</name>
        <dbReference type="ChEBI" id="CHEBI:61717"/>
        <label>1</label>
    </ligand>
    <ligandPart>
        <name>Fe</name>
        <dbReference type="ChEBI" id="CHEBI:18248"/>
    </ligandPart>
</feature>
<reference evidence="12" key="2">
    <citation type="journal article" date="2021" name="Syst. Appl. Microbiol.">
        <title>Roseomonas hellenica sp. nov., isolated from roots of wild-growing Alkanna tinctoria.</title>
        <authorList>
            <person name="Rat A."/>
            <person name="Naranjo H.D."/>
            <person name="Lebbe L."/>
            <person name="Cnockaert M."/>
            <person name="Krigas N."/>
            <person name="Grigoriadou K."/>
            <person name="Maloupa E."/>
            <person name="Willems A."/>
        </authorList>
    </citation>
    <scope>NUCLEOTIDE SEQUENCE</scope>
    <source>
        <strain evidence="12">LMG 28251</strain>
    </source>
</reference>
<feature type="signal peptide" evidence="10">
    <location>
        <begin position="1"/>
        <end position="22"/>
    </location>
</feature>
<evidence type="ECO:0000256" key="2">
    <source>
        <dbReference type="ARBA" id="ARBA00022448"/>
    </source>
</evidence>
<keyword evidence="5" id="KW-0574">Periplasm</keyword>
<evidence type="ECO:0000256" key="8">
    <source>
        <dbReference type="PIRSR" id="PIRSR000005-1"/>
    </source>
</evidence>
<proteinExistence type="predicted"/>
<feature type="binding site" description="axial binding residue" evidence="9">
    <location>
        <position position="132"/>
    </location>
    <ligand>
        <name>heme c</name>
        <dbReference type="ChEBI" id="CHEBI:61717"/>
        <label>2</label>
    </ligand>
    <ligandPart>
        <name>Fe</name>
        <dbReference type="ChEBI" id="CHEBI:18248"/>
    </ligandPart>
</feature>
<dbReference type="EMBL" id="JAAEDH010000013">
    <property type="protein sequence ID" value="MBR0655821.1"/>
    <property type="molecule type" value="Genomic_DNA"/>
</dbReference>
<feature type="binding site" description="axial binding residue" evidence="9">
    <location>
        <position position="78"/>
    </location>
    <ligand>
        <name>heme c</name>
        <dbReference type="ChEBI" id="CHEBI:61717"/>
        <label>1</label>
    </ligand>
    <ligandPart>
        <name>Fe</name>
        <dbReference type="ChEBI" id="CHEBI:18248"/>
    </ligandPart>
</feature>
<feature type="chain" id="PRO_5042202926" evidence="10">
    <location>
        <begin position="23"/>
        <end position="195"/>
    </location>
</feature>
<organism evidence="12 13">
    <name type="scientific">Plastoroseomonas arctica</name>
    <dbReference type="NCBI Taxonomy" id="1509237"/>
    <lineage>
        <taxon>Bacteria</taxon>
        <taxon>Pseudomonadati</taxon>
        <taxon>Pseudomonadota</taxon>
        <taxon>Alphaproteobacteria</taxon>
        <taxon>Acetobacterales</taxon>
        <taxon>Acetobacteraceae</taxon>
        <taxon>Plastoroseomonas</taxon>
    </lineage>
</organism>
<evidence type="ECO:0000256" key="6">
    <source>
        <dbReference type="ARBA" id="ARBA00022982"/>
    </source>
</evidence>
<evidence type="ECO:0000256" key="1">
    <source>
        <dbReference type="ARBA" id="ARBA00004418"/>
    </source>
</evidence>
<dbReference type="InterPro" id="IPR009056">
    <property type="entry name" value="Cyt_c-like_dom"/>
</dbReference>
<feature type="domain" description="Cytochrome c" evidence="11">
    <location>
        <begin position="114"/>
        <end position="195"/>
    </location>
</feature>
<evidence type="ECO:0000256" key="10">
    <source>
        <dbReference type="SAM" id="SignalP"/>
    </source>
</evidence>
<dbReference type="PANTHER" id="PTHR33751:SF9">
    <property type="entry name" value="CYTOCHROME C4"/>
    <property type="match status" value="1"/>
</dbReference>
<feature type="binding site" description="covalent" evidence="8">
    <location>
        <position position="35"/>
    </location>
    <ligand>
        <name>heme c</name>
        <dbReference type="ChEBI" id="CHEBI:61717"/>
        <label>1</label>
    </ligand>
</feature>
<evidence type="ECO:0000313" key="13">
    <source>
        <dbReference type="Proteomes" id="UP001196068"/>
    </source>
</evidence>
<dbReference type="Proteomes" id="UP001196068">
    <property type="component" value="Unassembled WGS sequence"/>
</dbReference>
<keyword evidence="7 9" id="KW-0408">Iron</keyword>
<dbReference type="GO" id="GO:0009055">
    <property type="term" value="F:electron transfer activity"/>
    <property type="evidence" value="ECO:0007669"/>
    <property type="project" value="InterPro"/>
</dbReference>
<gene>
    <name evidence="12" type="ORF">GXW79_12125</name>
</gene>
<name>A0AAF1K3Z4_9PROT</name>
<feature type="binding site" description="axial binding residue" evidence="9">
    <location>
        <position position="172"/>
    </location>
    <ligand>
        <name>heme c</name>
        <dbReference type="ChEBI" id="CHEBI:61717"/>
        <label>2</label>
    </ligand>
    <ligandPart>
        <name>Fe</name>
        <dbReference type="ChEBI" id="CHEBI:18248"/>
    </ligandPart>
</feature>
<dbReference type="SUPFAM" id="SSF46626">
    <property type="entry name" value="Cytochrome c"/>
    <property type="match status" value="2"/>
</dbReference>
<protein>
    <submittedName>
        <fullName evidence="12">C-type cytochrome</fullName>
    </submittedName>
</protein>
<keyword evidence="13" id="KW-1185">Reference proteome</keyword>
<dbReference type="PANTHER" id="PTHR33751">
    <property type="entry name" value="CBB3-TYPE CYTOCHROME C OXIDASE SUBUNIT FIXP"/>
    <property type="match status" value="1"/>
</dbReference>
<evidence type="ECO:0000313" key="12">
    <source>
        <dbReference type="EMBL" id="MBR0655821.1"/>
    </source>
</evidence>
<dbReference type="InterPro" id="IPR024167">
    <property type="entry name" value="Cytochrome_c4-like"/>
</dbReference>
<dbReference type="GO" id="GO:0042597">
    <property type="term" value="C:periplasmic space"/>
    <property type="evidence" value="ECO:0007669"/>
    <property type="project" value="UniProtKB-SubCell"/>
</dbReference>
<comment type="caution">
    <text evidence="12">The sequence shown here is derived from an EMBL/GenBank/DDBJ whole genome shotgun (WGS) entry which is preliminary data.</text>
</comment>
<dbReference type="GO" id="GO:0020037">
    <property type="term" value="F:heme binding"/>
    <property type="evidence" value="ECO:0007669"/>
    <property type="project" value="InterPro"/>
</dbReference>
<dbReference type="PROSITE" id="PS51007">
    <property type="entry name" value="CYTC"/>
    <property type="match status" value="2"/>
</dbReference>
<keyword evidence="3 8" id="KW-0349">Heme</keyword>
<accession>A0AAF1K3Z4</accession>
<dbReference type="Gene3D" id="1.10.760.10">
    <property type="entry name" value="Cytochrome c-like domain"/>
    <property type="match status" value="2"/>
</dbReference>
<feature type="binding site" description="covalent" evidence="8">
    <location>
        <position position="38"/>
    </location>
    <ligand>
        <name>heme c</name>
        <dbReference type="ChEBI" id="CHEBI:61717"/>
        <label>1</label>
    </ligand>
</feature>
<evidence type="ECO:0000256" key="7">
    <source>
        <dbReference type="ARBA" id="ARBA00023004"/>
    </source>
</evidence>
<reference evidence="12" key="1">
    <citation type="submission" date="2020-01" db="EMBL/GenBank/DDBJ databases">
        <authorList>
            <person name="Rat A."/>
        </authorList>
    </citation>
    <scope>NUCLEOTIDE SEQUENCE</scope>
    <source>
        <strain evidence="12">LMG 28251</strain>
    </source>
</reference>
<evidence type="ECO:0000256" key="3">
    <source>
        <dbReference type="ARBA" id="ARBA00022617"/>
    </source>
</evidence>
<comment type="PTM">
    <text evidence="8">Binds 2 heme c groups covalently per subunit.</text>
</comment>
<dbReference type="RefSeq" id="WP_211874669.1">
    <property type="nucleotide sequence ID" value="NZ_JAAEDH010000013.1"/>
</dbReference>
<comment type="subcellular location">
    <subcellularLocation>
        <location evidence="1">Periplasm</location>
    </subcellularLocation>
</comment>
<feature type="binding site" description="covalent" evidence="8">
    <location>
        <position position="131"/>
    </location>
    <ligand>
        <name>heme c</name>
        <dbReference type="ChEBI" id="CHEBI:61717"/>
        <label>2</label>
    </ligand>
</feature>
<keyword evidence="6" id="KW-0249">Electron transport</keyword>